<dbReference type="Proteomes" id="UP000078358">
    <property type="component" value="Unassembled WGS sequence"/>
</dbReference>
<dbReference type="InterPro" id="IPR050767">
    <property type="entry name" value="Sel1_AlgK"/>
</dbReference>
<protein>
    <submittedName>
        <fullName evidence="1">Uncharacterized protein</fullName>
    </submittedName>
</protein>
<evidence type="ECO:0000313" key="1">
    <source>
        <dbReference type="EMBL" id="OAQ14980.1"/>
    </source>
</evidence>
<organism evidence="1 2">
    <name type="scientific">Bibersteinia trehalosi Y31</name>
    <dbReference type="NCBI Taxonomy" id="1261658"/>
    <lineage>
        <taxon>Bacteria</taxon>
        <taxon>Pseudomonadati</taxon>
        <taxon>Pseudomonadota</taxon>
        <taxon>Gammaproteobacteria</taxon>
        <taxon>Pasteurellales</taxon>
        <taxon>Pasteurellaceae</taxon>
        <taxon>Bibersteinia</taxon>
    </lineage>
</organism>
<name>A0A179CZE4_BIBTR</name>
<sequence length="341" mass="39970">MRKIYLLSLILLSACDDPEISKLRKAAENGNAVAQFNLGEEYYQGGKLKQNHTIGIEWYEKSAKQNNLQALEKLAQIYIDNEKHELALSYIGKLCHINEKNQTCKKKQDVEIQKIFYEANSHYKNNEIEELMEKIITFREDYIYAGKLHGDNLIKYNRIILNYAKLAAEKNNAKALNLLGLFYSKFTVGITENYQLAREYFEKSSELGFETANLHLGNLYRYGTGVEKQPNVAKEYYEQVQNHNKPVAMYMIGQMYFCREIRDDKANNERRISIPNTNNISSFDDIVRENIKNNHYYDHDESMKYLQQSCQMGYNNSCDMINTLKKDHHTIMKFKQKICSF</sequence>
<dbReference type="PATRIC" id="fig|1261658.3.peg.2210"/>
<dbReference type="SUPFAM" id="SSF81901">
    <property type="entry name" value="HCP-like"/>
    <property type="match status" value="2"/>
</dbReference>
<accession>A0A179CZE4</accession>
<dbReference type="RefSeq" id="WP_064319042.1">
    <property type="nucleotide sequence ID" value="NZ_JACI01000002.1"/>
</dbReference>
<dbReference type="InterPro" id="IPR011990">
    <property type="entry name" value="TPR-like_helical_dom_sf"/>
</dbReference>
<dbReference type="Pfam" id="PF08238">
    <property type="entry name" value="Sel1"/>
    <property type="match status" value="5"/>
</dbReference>
<dbReference type="PANTHER" id="PTHR11102">
    <property type="entry name" value="SEL-1-LIKE PROTEIN"/>
    <property type="match status" value="1"/>
</dbReference>
<comment type="caution">
    <text evidence="1">The sequence shown here is derived from an EMBL/GenBank/DDBJ whole genome shotgun (WGS) entry which is preliminary data.</text>
</comment>
<dbReference type="AlphaFoldDB" id="A0A179CZE4"/>
<dbReference type="PANTHER" id="PTHR11102:SF147">
    <property type="entry name" value="SEL1L ADAPTOR SUBUNIT OF ERAD E3 UBIQUITIN LIGASE"/>
    <property type="match status" value="1"/>
</dbReference>
<gene>
    <name evidence="1" type="ORF">F480_11045</name>
</gene>
<evidence type="ECO:0000313" key="2">
    <source>
        <dbReference type="Proteomes" id="UP000078358"/>
    </source>
</evidence>
<reference evidence="1 2" key="1">
    <citation type="submission" date="2014-01" db="EMBL/GenBank/DDBJ databases">
        <authorList>
            <person name="Zuccon D."/>
        </authorList>
    </citation>
    <scope>NUCLEOTIDE SEQUENCE [LARGE SCALE GENOMIC DNA]</scope>
    <source>
        <strain evidence="1 2">Y31</strain>
    </source>
</reference>
<dbReference type="PROSITE" id="PS51257">
    <property type="entry name" value="PROKAR_LIPOPROTEIN"/>
    <property type="match status" value="1"/>
</dbReference>
<proteinExistence type="predicted"/>
<dbReference type="GO" id="GO:0036503">
    <property type="term" value="P:ERAD pathway"/>
    <property type="evidence" value="ECO:0007669"/>
    <property type="project" value="TreeGrafter"/>
</dbReference>
<dbReference type="EMBL" id="JACI01000002">
    <property type="protein sequence ID" value="OAQ14980.1"/>
    <property type="molecule type" value="Genomic_DNA"/>
</dbReference>
<dbReference type="InterPro" id="IPR006597">
    <property type="entry name" value="Sel1-like"/>
</dbReference>
<dbReference type="Gene3D" id="1.25.40.10">
    <property type="entry name" value="Tetratricopeptide repeat domain"/>
    <property type="match status" value="2"/>
</dbReference>
<dbReference type="SMART" id="SM00671">
    <property type="entry name" value="SEL1"/>
    <property type="match status" value="3"/>
</dbReference>